<dbReference type="PROSITE" id="PS50977">
    <property type="entry name" value="HTH_TETR_2"/>
    <property type="match status" value="1"/>
</dbReference>
<dbReference type="PROSITE" id="PS01081">
    <property type="entry name" value="HTH_TETR_1"/>
    <property type="match status" value="1"/>
</dbReference>
<keyword evidence="2 7" id="KW-0678">Repressor</keyword>
<dbReference type="AlphaFoldDB" id="A0A069E009"/>
<dbReference type="STRING" id="1280949.HAD_17057"/>
<feature type="domain" description="HTH tetR-type" evidence="9">
    <location>
        <begin position="12"/>
        <end position="72"/>
    </location>
</feature>
<comment type="pathway">
    <text evidence="1 7">Amine and polyamine biosynthesis; betaine biosynthesis via choline pathway [regulation].</text>
</comment>
<evidence type="ECO:0000256" key="7">
    <source>
        <dbReference type="HAMAP-Rule" id="MF_00768"/>
    </source>
</evidence>
<dbReference type="GO" id="GO:0003700">
    <property type="term" value="F:DNA-binding transcription factor activity"/>
    <property type="evidence" value="ECO:0007669"/>
    <property type="project" value="UniProtKB-UniRule"/>
</dbReference>
<dbReference type="Gene3D" id="1.10.357.10">
    <property type="entry name" value="Tetracycline Repressor, domain 2"/>
    <property type="match status" value="1"/>
</dbReference>
<dbReference type="GO" id="GO:0045892">
    <property type="term" value="P:negative regulation of DNA-templated transcription"/>
    <property type="evidence" value="ECO:0007669"/>
    <property type="project" value="UniProtKB-UniRule"/>
</dbReference>
<dbReference type="Pfam" id="PF13977">
    <property type="entry name" value="TetR_C_6"/>
    <property type="match status" value="1"/>
</dbReference>
<gene>
    <name evidence="7" type="primary">betI</name>
    <name evidence="10" type="ORF">HAD_17057</name>
</gene>
<dbReference type="PANTHER" id="PTHR30055:SF228">
    <property type="entry name" value="TRANSCRIPTIONAL REGULATOR-RELATED"/>
    <property type="match status" value="1"/>
</dbReference>
<evidence type="ECO:0000256" key="1">
    <source>
        <dbReference type="ARBA" id="ARBA00004719"/>
    </source>
</evidence>
<keyword evidence="5 7" id="KW-0804">Transcription</keyword>
<dbReference type="InterPro" id="IPR023772">
    <property type="entry name" value="DNA-bd_HTH_TetR-type_CS"/>
</dbReference>
<dbReference type="InterPro" id="IPR050109">
    <property type="entry name" value="HTH-type_TetR-like_transc_reg"/>
</dbReference>
<dbReference type="SUPFAM" id="SSF46689">
    <property type="entry name" value="Homeodomain-like"/>
    <property type="match status" value="1"/>
</dbReference>
<dbReference type="Proteomes" id="UP000027446">
    <property type="component" value="Unassembled WGS sequence"/>
</dbReference>
<dbReference type="UniPathway" id="UPA00529"/>
<dbReference type="PANTHER" id="PTHR30055">
    <property type="entry name" value="HTH-TYPE TRANSCRIPTIONAL REGULATOR RUTR"/>
    <property type="match status" value="1"/>
</dbReference>
<evidence type="ECO:0000259" key="9">
    <source>
        <dbReference type="PROSITE" id="PS50977"/>
    </source>
</evidence>
<dbReference type="EMBL" id="ARYH01000004">
    <property type="protein sequence ID" value="KCZ82791.1"/>
    <property type="molecule type" value="Genomic_DNA"/>
</dbReference>
<dbReference type="PATRIC" id="fig|1280949.3.peg.3462"/>
<dbReference type="InterPro" id="IPR009057">
    <property type="entry name" value="Homeodomain-like_sf"/>
</dbReference>
<keyword evidence="11" id="KW-1185">Reference proteome</keyword>
<comment type="function">
    <text evidence="6">Repressor involved in the biosynthesis of the osmoprotectant glycine betaine. It represses transcription of the choline transporter BetT and the genes of BetAB involved in the synthesis of glycine betaine.</text>
</comment>
<dbReference type="OrthoDB" id="7618612at2"/>
<dbReference type="PRINTS" id="PR00455">
    <property type="entry name" value="HTHTETR"/>
</dbReference>
<dbReference type="GO" id="GO:0019285">
    <property type="term" value="P:glycine betaine biosynthetic process from choline"/>
    <property type="evidence" value="ECO:0007669"/>
    <property type="project" value="UniProtKB-UniRule"/>
</dbReference>
<evidence type="ECO:0000313" key="11">
    <source>
        <dbReference type="Proteomes" id="UP000027446"/>
    </source>
</evidence>
<comment type="caution">
    <text evidence="10">The sequence shown here is derived from an EMBL/GenBank/DDBJ whole genome shotgun (WGS) entry which is preliminary data.</text>
</comment>
<dbReference type="InterPro" id="IPR017757">
    <property type="entry name" value="Tscrpt_rep_BetI"/>
</dbReference>
<name>A0A069E009_9PROT</name>
<sequence>MKPVAQKRRQRDQSQRQLLEATIAAIYKHGVHDATVVKIGEIAGLSTGNIHYHFGSKEEMFAAAMRLLMSGISDELVLELSKADSPLERARAVLRANLSDELFTHRNCFVWLQFWSETARSEELARLERINSQRFHRNLLDALSRLMPREHAERATQELVALVDGLWIRRAQSEGRITPEAARQIADHYLDRRLKTAPSIG</sequence>
<evidence type="ECO:0000256" key="5">
    <source>
        <dbReference type="ARBA" id="ARBA00023163"/>
    </source>
</evidence>
<evidence type="ECO:0000256" key="8">
    <source>
        <dbReference type="PROSITE-ProRule" id="PRU00335"/>
    </source>
</evidence>
<evidence type="ECO:0000313" key="10">
    <source>
        <dbReference type="EMBL" id="KCZ82791.1"/>
    </source>
</evidence>
<dbReference type="Pfam" id="PF00440">
    <property type="entry name" value="TetR_N"/>
    <property type="match status" value="1"/>
</dbReference>
<evidence type="ECO:0000256" key="4">
    <source>
        <dbReference type="ARBA" id="ARBA00023125"/>
    </source>
</evidence>
<dbReference type="SUPFAM" id="SSF48498">
    <property type="entry name" value="Tetracyclin repressor-like, C-terminal domain"/>
    <property type="match status" value="1"/>
</dbReference>
<accession>A0A069E009</accession>
<dbReference type="GO" id="GO:0000976">
    <property type="term" value="F:transcription cis-regulatory region binding"/>
    <property type="evidence" value="ECO:0007669"/>
    <property type="project" value="TreeGrafter"/>
</dbReference>
<protein>
    <recommendedName>
        <fullName evidence="7">HTH-type transcriptional regulator BetI</fullName>
    </recommendedName>
</protein>
<dbReference type="eggNOG" id="COG1309">
    <property type="taxonomic scope" value="Bacteria"/>
</dbReference>
<dbReference type="HAMAP" id="MF_00768">
    <property type="entry name" value="HTH_type_BetI"/>
    <property type="match status" value="1"/>
</dbReference>
<comment type="function">
    <text evidence="7">Repressor involved in choline regulation of the bet genes.</text>
</comment>
<dbReference type="InterPro" id="IPR036271">
    <property type="entry name" value="Tet_transcr_reg_TetR-rel_C_sf"/>
</dbReference>
<dbReference type="InterPro" id="IPR039538">
    <property type="entry name" value="BetI_C"/>
</dbReference>
<organism evidence="10 11">
    <name type="scientific">Hyphomonas adhaerens MHS-3</name>
    <dbReference type="NCBI Taxonomy" id="1280949"/>
    <lineage>
        <taxon>Bacteria</taxon>
        <taxon>Pseudomonadati</taxon>
        <taxon>Pseudomonadota</taxon>
        <taxon>Alphaproteobacteria</taxon>
        <taxon>Hyphomonadales</taxon>
        <taxon>Hyphomonadaceae</taxon>
        <taxon>Hyphomonas</taxon>
    </lineage>
</organism>
<proteinExistence type="inferred from homology"/>
<evidence type="ECO:0000256" key="2">
    <source>
        <dbReference type="ARBA" id="ARBA00022491"/>
    </source>
</evidence>
<dbReference type="NCBIfam" id="NF001978">
    <property type="entry name" value="PRK00767.1"/>
    <property type="match status" value="1"/>
</dbReference>
<feature type="DNA-binding region" description="H-T-H motif" evidence="7 8">
    <location>
        <begin position="35"/>
        <end position="54"/>
    </location>
</feature>
<evidence type="ECO:0000256" key="6">
    <source>
        <dbReference type="ARBA" id="ARBA00024936"/>
    </source>
</evidence>
<reference evidence="10 11" key="1">
    <citation type="journal article" date="2014" name="Antonie Van Leeuwenhoek">
        <title>Hyphomonas beringensis sp. nov. and Hyphomonas chukchiensis sp. nov., isolated from surface seawater of the Bering Sea and Chukchi Sea.</title>
        <authorList>
            <person name="Li C."/>
            <person name="Lai Q."/>
            <person name="Li G."/>
            <person name="Dong C."/>
            <person name="Wang J."/>
            <person name="Liao Y."/>
            <person name="Shao Z."/>
        </authorList>
    </citation>
    <scope>NUCLEOTIDE SEQUENCE [LARGE SCALE GENOMIC DNA]</scope>
    <source>
        <strain evidence="10 11">MHS-3</strain>
    </source>
</reference>
<dbReference type="RefSeq" id="WP_051596440.1">
    <property type="nucleotide sequence ID" value="NZ_ARYH01000004.1"/>
</dbReference>
<keyword evidence="3 7" id="KW-0805">Transcription regulation</keyword>
<evidence type="ECO:0000256" key="3">
    <source>
        <dbReference type="ARBA" id="ARBA00023015"/>
    </source>
</evidence>
<dbReference type="InterPro" id="IPR001647">
    <property type="entry name" value="HTH_TetR"/>
</dbReference>
<keyword evidence="4 7" id="KW-0238">DNA-binding</keyword>